<gene>
    <name evidence="6" type="ORF">PBIL07802_LOCUS8352</name>
</gene>
<evidence type="ECO:0000256" key="2">
    <source>
        <dbReference type="ARBA" id="ARBA00009430"/>
    </source>
</evidence>
<protein>
    <submittedName>
        <fullName evidence="6">Uncharacterized protein</fullName>
    </submittedName>
</protein>
<proteinExistence type="inferred from homology"/>
<dbReference type="InterPro" id="IPR009668">
    <property type="entry name" value="RNA_pol-assoc_fac_A49-like"/>
</dbReference>
<sequence length="400" mass="44808">MSEGSKLSVQFTTGRKSKNCPFLVTFPSCAPKPEQLDPDNEDRVKFTPFAVNGCPSLLIAKTRRVGFAGIVQKTPTKFIVATFDKTKKVCSLLSEADTLPFQPFTKASNHGPNEALSNVDSSLQARMDLTDTFGTKKKQKEQRQAMANRVSGKMVAGLNELEEGLESATSHSTLSELPQGSTLLPHHNVNALTQSEAYPLAGVFGECLDSFEEEVVKSWRKTAKKPSELKKIDENKFGSYFVHNLEKTRLDGKAEQKNQIRLLLLYSALLQFNRLPSVIKKKREEIAEELEIPVNLVKELCFRFSSKEPGSRFLIRSKNEKTKLIFHLLVVALHIDGFRLFVDQIARDLRLPAVKVSQYLKEIGCKVEYDKKAEELDKPGGLHASLTVPLSFPKLKRGKK</sequence>
<dbReference type="GO" id="GO:0000428">
    <property type="term" value="C:DNA-directed RNA polymerase complex"/>
    <property type="evidence" value="ECO:0007669"/>
    <property type="project" value="UniProtKB-KW"/>
</dbReference>
<evidence type="ECO:0000256" key="3">
    <source>
        <dbReference type="ARBA" id="ARBA00022478"/>
    </source>
</evidence>
<dbReference type="GO" id="GO:0005730">
    <property type="term" value="C:nucleolus"/>
    <property type="evidence" value="ECO:0007669"/>
    <property type="project" value="UniProtKB-SubCell"/>
</dbReference>
<reference evidence="6" key="1">
    <citation type="submission" date="2021-01" db="EMBL/GenBank/DDBJ databases">
        <authorList>
            <person name="Corre E."/>
            <person name="Pelletier E."/>
            <person name="Niang G."/>
            <person name="Scheremetjew M."/>
            <person name="Finn R."/>
            <person name="Kale V."/>
            <person name="Holt S."/>
            <person name="Cochrane G."/>
            <person name="Meng A."/>
            <person name="Brown T."/>
            <person name="Cohen L."/>
        </authorList>
    </citation>
    <scope>NUCLEOTIDE SEQUENCE</scope>
    <source>
        <strain evidence="6">NIES-2562</strain>
    </source>
</reference>
<accession>A0A7S3D4A3</accession>
<dbReference type="EMBL" id="HBIB01012724">
    <property type="protein sequence ID" value="CAE0246169.1"/>
    <property type="molecule type" value="Transcribed_RNA"/>
</dbReference>
<dbReference type="GO" id="GO:0003677">
    <property type="term" value="F:DNA binding"/>
    <property type="evidence" value="ECO:0007669"/>
    <property type="project" value="InterPro"/>
</dbReference>
<dbReference type="PANTHER" id="PTHR14440">
    <property type="entry name" value="DNA-DIRECTED RNA POLYMERASE I SUBUNIT RPA49"/>
    <property type="match status" value="1"/>
</dbReference>
<evidence type="ECO:0000256" key="4">
    <source>
        <dbReference type="ARBA" id="ARBA00023163"/>
    </source>
</evidence>
<name>A0A7S3D4A3_9EUKA</name>
<organism evidence="6">
    <name type="scientific">Palpitomonas bilix</name>
    <dbReference type="NCBI Taxonomy" id="652834"/>
    <lineage>
        <taxon>Eukaryota</taxon>
        <taxon>Eukaryota incertae sedis</taxon>
    </lineage>
</organism>
<keyword evidence="5" id="KW-0539">Nucleus</keyword>
<comment type="subcellular location">
    <subcellularLocation>
        <location evidence="1">Nucleus</location>
        <location evidence="1">Nucleolus</location>
    </subcellularLocation>
</comment>
<keyword evidence="3" id="KW-0240">DNA-directed RNA polymerase</keyword>
<dbReference type="AlphaFoldDB" id="A0A7S3D4A3"/>
<dbReference type="Pfam" id="PF06870">
    <property type="entry name" value="RNA_pol_I_A49"/>
    <property type="match status" value="1"/>
</dbReference>
<dbReference type="GO" id="GO:0006351">
    <property type="term" value="P:DNA-templated transcription"/>
    <property type="evidence" value="ECO:0007669"/>
    <property type="project" value="InterPro"/>
</dbReference>
<evidence type="ECO:0000313" key="6">
    <source>
        <dbReference type="EMBL" id="CAE0246169.1"/>
    </source>
</evidence>
<keyword evidence="4" id="KW-0804">Transcription</keyword>
<evidence type="ECO:0000256" key="1">
    <source>
        <dbReference type="ARBA" id="ARBA00004604"/>
    </source>
</evidence>
<evidence type="ECO:0000256" key="5">
    <source>
        <dbReference type="ARBA" id="ARBA00023242"/>
    </source>
</evidence>
<comment type="similarity">
    <text evidence="2">Belongs to the eukaryotic RPA49/POLR1E RNA polymerase subunit family.</text>
</comment>